<dbReference type="Proteomes" id="UP000275846">
    <property type="component" value="Unassembled WGS sequence"/>
</dbReference>
<name>A0A183SNJ7_SCHSO</name>
<dbReference type="EMBL" id="UYSU01033407">
    <property type="protein sequence ID" value="VDL92180.1"/>
    <property type="molecule type" value="Genomic_DNA"/>
</dbReference>
<evidence type="ECO:0000256" key="1">
    <source>
        <dbReference type="SAM" id="MobiDB-lite"/>
    </source>
</evidence>
<accession>A0A183SNJ7</accession>
<evidence type="ECO:0000313" key="2">
    <source>
        <dbReference type="EMBL" id="VDL92180.1"/>
    </source>
</evidence>
<dbReference type="WBParaSite" id="SSLN_0000598201-mRNA-1">
    <property type="protein sequence ID" value="SSLN_0000598201-mRNA-1"/>
    <property type="gene ID" value="SSLN_0000598201"/>
</dbReference>
<dbReference type="AlphaFoldDB" id="A0A183SNJ7"/>
<dbReference type="OrthoDB" id="10225613at2759"/>
<evidence type="ECO:0000313" key="4">
    <source>
        <dbReference type="WBParaSite" id="SSLN_0000598201-mRNA-1"/>
    </source>
</evidence>
<organism evidence="4">
    <name type="scientific">Schistocephalus solidus</name>
    <name type="common">Tapeworm</name>
    <dbReference type="NCBI Taxonomy" id="70667"/>
    <lineage>
        <taxon>Eukaryota</taxon>
        <taxon>Metazoa</taxon>
        <taxon>Spiralia</taxon>
        <taxon>Lophotrochozoa</taxon>
        <taxon>Platyhelminthes</taxon>
        <taxon>Cestoda</taxon>
        <taxon>Eucestoda</taxon>
        <taxon>Diphyllobothriidea</taxon>
        <taxon>Diphyllobothriidae</taxon>
        <taxon>Schistocephalus</taxon>
    </lineage>
</organism>
<keyword evidence="3" id="KW-1185">Reference proteome</keyword>
<reference evidence="4" key="1">
    <citation type="submission" date="2016-06" db="UniProtKB">
        <authorList>
            <consortium name="WormBaseParasite"/>
        </authorList>
    </citation>
    <scope>IDENTIFICATION</scope>
</reference>
<proteinExistence type="predicted"/>
<reference evidence="2 3" key="2">
    <citation type="submission" date="2018-11" db="EMBL/GenBank/DDBJ databases">
        <authorList>
            <consortium name="Pathogen Informatics"/>
        </authorList>
    </citation>
    <scope>NUCLEOTIDE SEQUENCE [LARGE SCALE GENOMIC DNA]</scope>
    <source>
        <strain evidence="2 3">NST_G2</strain>
    </source>
</reference>
<feature type="region of interest" description="Disordered" evidence="1">
    <location>
        <begin position="111"/>
        <end position="134"/>
    </location>
</feature>
<gene>
    <name evidence="2" type="ORF">SSLN_LOCUS5795</name>
</gene>
<evidence type="ECO:0000313" key="3">
    <source>
        <dbReference type="Proteomes" id="UP000275846"/>
    </source>
</evidence>
<feature type="compositionally biased region" description="Low complexity" evidence="1">
    <location>
        <begin position="119"/>
        <end position="128"/>
    </location>
</feature>
<sequence>MLLWPPLIGNQLSPMAPCSWALPSGRTPGYHYDRRAKPGEGLRCCVCLHTRNNDPTTSTSATPASDPTTTTTPTTYINFIDAPPTTIIDTILPPPSLAPITAMNTTCPTPATSDYLPPATSTTTATNTSDEDSVLTSRPILSSLSPHRQITHQSGRLLANPSHRDRYLRLACCTLSNIPLKDNEVFVGFEFPKCSTSDLGQQFVRPVSHEARRPLVSDNNLRLRASVDTKCRLSSPLNMPRPAMLPNNTHHLHFKDGFGKKTEKAEKLIVVQPSETGPDWSPSRVLSESCDRCRTYEPLTFVDDNYRAEDEMQLLKKFGAKL</sequence>
<protein>
    <submittedName>
        <fullName evidence="2 4">Uncharacterized protein</fullName>
    </submittedName>
</protein>